<dbReference type="AlphaFoldDB" id="A0AAW2QI71"/>
<evidence type="ECO:0000313" key="1">
    <source>
        <dbReference type="EMBL" id="KAL0366908.1"/>
    </source>
</evidence>
<comment type="caution">
    <text evidence="1">The sequence shown here is derived from an EMBL/GenBank/DDBJ whole genome shotgun (WGS) entry which is preliminary data.</text>
</comment>
<proteinExistence type="predicted"/>
<accession>A0AAW2QI71</accession>
<sequence>MKEYLQRFNFAALEVPTATSNALICVFTQVLQDGDFFKSLTKKSPSQFCILSLTASHLLSGRRPSSNHLIMGILKSSAENIARIVRGAIGFGSDCIVMYLVLQSSKALASLERQSTLTFSYLDLDKLEVVEACL</sequence>
<organism evidence="1">
    <name type="scientific">Sesamum radiatum</name>
    <name type="common">Black benniseed</name>
    <dbReference type="NCBI Taxonomy" id="300843"/>
    <lineage>
        <taxon>Eukaryota</taxon>
        <taxon>Viridiplantae</taxon>
        <taxon>Streptophyta</taxon>
        <taxon>Embryophyta</taxon>
        <taxon>Tracheophyta</taxon>
        <taxon>Spermatophyta</taxon>
        <taxon>Magnoliopsida</taxon>
        <taxon>eudicotyledons</taxon>
        <taxon>Gunneridae</taxon>
        <taxon>Pentapetalae</taxon>
        <taxon>asterids</taxon>
        <taxon>lamiids</taxon>
        <taxon>Lamiales</taxon>
        <taxon>Pedaliaceae</taxon>
        <taxon>Sesamum</taxon>
    </lineage>
</organism>
<dbReference type="EMBL" id="JACGWJ010000015">
    <property type="protein sequence ID" value="KAL0366908.1"/>
    <property type="molecule type" value="Genomic_DNA"/>
</dbReference>
<protein>
    <submittedName>
        <fullName evidence="1">Uncharacterized protein</fullName>
    </submittedName>
</protein>
<reference evidence="1" key="1">
    <citation type="submission" date="2020-06" db="EMBL/GenBank/DDBJ databases">
        <authorList>
            <person name="Li T."/>
            <person name="Hu X."/>
            <person name="Zhang T."/>
            <person name="Song X."/>
            <person name="Zhang H."/>
            <person name="Dai N."/>
            <person name="Sheng W."/>
            <person name="Hou X."/>
            <person name="Wei L."/>
        </authorList>
    </citation>
    <scope>NUCLEOTIDE SEQUENCE</scope>
    <source>
        <strain evidence="1">G02</strain>
        <tissue evidence="1">Leaf</tissue>
    </source>
</reference>
<reference evidence="1" key="2">
    <citation type="journal article" date="2024" name="Plant">
        <title>Genomic evolution and insights into agronomic trait innovations of Sesamum species.</title>
        <authorList>
            <person name="Miao H."/>
            <person name="Wang L."/>
            <person name="Qu L."/>
            <person name="Liu H."/>
            <person name="Sun Y."/>
            <person name="Le M."/>
            <person name="Wang Q."/>
            <person name="Wei S."/>
            <person name="Zheng Y."/>
            <person name="Lin W."/>
            <person name="Duan Y."/>
            <person name="Cao H."/>
            <person name="Xiong S."/>
            <person name="Wang X."/>
            <person name="Wei L."/>
            <person name="Li C."/>
            <person name="Ma Q."/>
            <person name="Ju M."/>
            <person name="Zhao R."/>
            <person name="Li G."/>
            <person name="Mu C."/>
            <person name="Tian Q."/>
            <person name="Mei H."/>
            <person name="Zhang T."/>
            <person name="Gao T."/>
            <person name="Zhang H."/>
        </authorList>
    </citation>
    <scope>NUCLEOTIDE SEQUENCE</scope>
    <source>
        <strain evidence="1">G02</strain>
    </source>
</reference>
<name>A0AAW2QI71_SESRA</name>
<gene>
    <name evidence="1" type="ORF">Sradi_3580900</name>
</gene>